<dbReference type="OrthoDB" id="10006270at2759"/>
<keyword evidence="3" id="KW-0498">Mitosis</keyword>
<sequence>MPDPDLVERIRCWRHDAMQQHLYDSAIFWGDKVVSMTNDPNDVFWLAQVYYLTGQYARVEKLLTRKHLLNSSVACRFLAAQCLVKLKKWQAALEILGETNPFARDSKHAQLTKVKNAPEGIKLEASMCYLRGQVFLEQENMMRAKECFKEALRTDIKCYEAYQALVINQMMKQNEVEQEFLSTLDFTQLREEDAKLVKCIYGMKQRMPTDKKELIGRKHTLEREYGLINNVDVELSMADCAFSQGRFKDCLGITSGLLEMDQYHPAVLTTHVACLYELHEEHKLYQLGKSMVELFPEQTVTWFCVGCYYFCVKRIADARRFFNKACKMDTNYGPARIGYAHTFSEEGEYDQAIQIYADTDRLFPGSHLPTLFIGMQLIQQKNLGIAQEYLLNAAQL</sequence>
<keyword evidence="1" id="KW-0132">Cell division</keyword>
<dbReference type="GO" id="GO:0016567">
    <property type="term" value="P:protein ubiquitination"/>
    <property type="evidence" value="ECO:0007669"/>
    <property type="project" value="TreeGrafter"/>
</dbReference>
<keyword evidence="4" id="KW-0833">Ubl conjugation pathway</keyword>
<evidence type="ECO:0000256" key="1">
    <source>
        <dbReference type="ARBA" id="ARBA00022618"/>
    </source>
</evidence>
<accession>A0A4V1J0T9</accession>
<gene>
    <name evidence="7" type="ORF">SYNPS1DRAFT_19672</name>
</gene>
<dbReference type="SMART" id="SM00028">
    <property type="entry name" value="TPR"/>
    <property type="match status" value="2"/>
</dbReference>
<keyword evidence="8" id="KW-1185">Reference proteome</keyword>
<evidence type="ECO:0000256" key="6">
    <source>
        <dbReference type="ARBA" id="ARBA00023306"/>
    </source>
</evidence>
<dbReference type="Proteomes" id="UP000278143">
    <property type="component" value="Unassembled WGS sequence"/>
</dbReference>
<evidence type="ECO:0000256" key="5">
    <source>
        <dbReference type="ARBA" id="ARBA00022803"/>
    </source>
</evidence>
<evidence type="ECO:0000256" key="3">
    <source>
        <dbReference type="ARBA" id="ARBA00022776"/>
    </source>
</evidence>
<dbReference type="SUPFAM" id="SSF48452">
    <property type="entry name" value="TPR-like"/>
    <property type="match status" value="2"/>
</dbReference>
<dbReference type="Gene3D" id="1.25.40.10">
    <property type="entry name" value="Tetratricopeptide repeat domain"/>
    <property type="match status" value="1"/>
</dbReference>
<dbReference type="PANTHER" id="PTHR12558:SF9">
    <property type="entry name" value="CELL DIVISION CYCLE PROTEIN 16 HOMOLOG"/>
    <property type="match status" value="1"/>
</dbReference>
<dbReference type="EMBL" id="KZ991759">
    <property type="protein sequence ID" value="RKP22719.1"/>
    <property type="molecule type" value="Genomic_DNA"/>
</dbReference>
<keyword evidence="2" id="KW-0677">Repeat</keyword>
<dbReference type="AlphaFoldDB" id="A0A4V1J0T9"/>
<proteinExistence type="predicted"/>
<evidence type="ECO:0000256" key="4">
    <source>
        <dbReference type="ARBA" id="ARBA00022786"/>
    </source>
</evidence>
<evidence type="ECO:0000313" key="8">
    <source>
        <dbReference type="Proteomes" id="UP000278143"/>
    </source>
</evidence>
<dbReference type="Pfam" id="PF13181">
    <property type="entry name" value="TPR_8"/>
    <property type="match status" value="1"/>
</dbReference>
<dbReference type="PANTHER" id="PTHR12558">
    <property type="entry name" value="CELL DIVISION CYCLE 16,23,27"/>
    <property type="match status" value="1"/>
</dbReference>
<evidence type="ECO:0000256" key="2">
    <source>
        <dbReference type="ARBA" id="ARBA00022737"/>
    </source>
</evidence>
<dbReference type="GO" id="GO:0045842">
    <property type="term" value="P:positive regulation of mitotic metaphase/anaphase transition"/>
    <property type="evidence" value="ECO:0007669"/>
    <property type="project" value="TreeGrafter"/>
</dbReference>
<dbReference type="GO" id="GO:0051301">
    <property type="term" value="P:cell division"/>
    <property type="evidence" value="ECO:0007669"/>
    <property type="project" value="UniProtKB-KW"/>
</dbReference>
<dbReference type="InterPro" id="IPR011990">
    <property type="entry name" value="TPR-like_helical_dom_sf"/>
</dbReference>
<dbReference type="GO" id="GO:0005680">
    <property type="term" value="C:anaphase-promoting complex"/>
    <property type="evidence" value="ECO:0007669"/>
    <property type="project" value="TreeGrafter"/>
</dbReference>
<organism evidence="7 8">
    <name type="scientific">Syncephalis pseudoplumigaleata</name>
    <dbReference type="NCBI Taxonomy" id="1712513"/>
    <lineage>
        <taxon>Eukaryota</taxon>
        <taxon>Fungi</taxon>
        <taxon>Fungi incertae sedis</taxon>
        <taxon>Zoopagomycota</taxon>
        <taxon>Zoopagomycotina</taxon>
        <taxon>Zoopagomycetes</taxon>
        <taxon>Zoopagales</taxon>
        <taxon>Piptocephalidaceae</taxon>
        <taxon>Syncephalis</taxon>
    </lineage>
</organism>
<keyword evidence="6" id="KW-0131">Cell cycle</keyword>
<dbReference type="Pfam" id="PF12895">
    <property type="entry name" value="ANAPC3"/>
    <property type="match status" value="1"/>
</dbReference>
<name>A0A4V1J0T9_9FUNG</name>
<protein>
    <submittedName>
        <fullName evidence="7">Anaphase-promoting complex, cyclosome, subunit 3-domain-containing protein</fullName>
    </submittedName>
</protein>
<dbReference type="GO" id="GO:0031145">
    <property type="term" value="P:anaphase-promoting complex-dependent catabolic process"/>
    <property type="evidence" value="ECO:0007669"/>
    <property type="project" value="TreeGrafter"/>
</dbReference>
<evidence type="ECO:0000313" key="7">
    <source>
        <dbReference type="EMBL" id="RKP22719.1"/>
    </source>
</evidence>
<reference evidence="8" key="1">
    <citation type="journal article" date="2018" name="Nat. Microbiol.">
        <title>Leveraging single-cell genomics to expand the fungal tree of life.</title>
        <authorList>
            <person name="Ahrendt S.R."/>
            <person name="Quandt C.A."/>
            <person name="Ciobanu D."/>
            <person name="Clum A."/>
            <person name="Salamov A."/>
            <person name="Andreopoulos B."/>
            <person name="Cheng J.F."/>
            <person name="Woyke T."/>
            <person name="Pelin A."/>
            <person name="Henrissat B."/>
            <person name="Reynolds N.K."/>
            <person name="Benny G.L."/>
            <person name="Smith M.E."/>
            <person name="James T.Y."/>
            <person name="Grigoriev I.V."/>
        </authorList>
    </citation>
    <scope>NUCLEOTIDE SEQUENCE [LARGE SCALE GENOMIC DNA]</scope>
    <source>
        <strain evidence="8">Benny S71-1</strain>
    </source>
</reference>
<dbReference type="InterPro" id="IPR019734">
    <property type="entry name" value="TPR_rpt"/>
</dbReference>
<feature type="non-terminal residue" evidence="7">
    <location>
        <position position="396"/>
    </location>
</feature>
<dbReference type="GO" id="GO:0005737">
    <property type="term" value="C:cytoplasm"/>
    <property type="evidence" value="ECO:0007669"/>
    <property type="project" value="TreeGrafter"/>
</dbReference>
<keyword evidence="5" id="KW-0802">TPR repeat</keyword>